<keyword evidence="3" id="KW-1185">Reference proteome</keyword>
<accession>A0ABR1TIF5</accession>
<gene>
    <name evidence="2" type="ORF">PG996_014484</name>
</gene>
<feature type="compositionally biased region" description="Basic residues" evidence="1">
    <location>
        <begin position="86"/>
        <end position="108"/>
    </location>
</feature>
<dbReference type="Proteomes" id="UP001446871">
    <property type="component" value="Unassembled WGS sequence"/>
</dbReference>
<organism evidence="2 3">
    <name type="scientific">Apiospora saccharicola</name>
    <dbReference type="NCBI Taxonomy" id="335842"/>
    <lineage>
        <taxon>Eukaryota</taxon>
        <taxon>Fungi</taxon>
        <taxon>Dikarya</taxon>
        <taxon>Ascomycota</taxon>
        <taxon>Pezizomycotina</taxon>
        <taxon>Sordariomycetes</taxon>
        <taxon>Xylariomycetidae</taxon>
        <taxon>Amphisphaeriales</taxon>
        <taxon>Apiosporaceae</taxon>
        <taxon>Apiospora</taxon>
    </lineage>
</organism>
<evidence type="ECO:0000313" key="3">
    <source>
        <dbReference type="Proteomes" id="UP001446871"/>
    </source>
</evidence>
<proteinExistence type="predicted"/>
<name>A0ABR1TIF5_9PEZI</name>
<protein>
    <submittedName>
        <fullName evidence="2">Uncharacterized protein</fullName>
    </submittedName>
</protein>
<feature type="region of interest" description="Disordered" evidence="1">
    <location>
        <begin position="70"/>
        <end position="108"/>
    </location>
</feature>
<evidence type="ECO:0000256" key="1">
    <source>
        <dbReference type="SAM" id="MobiDB-lite"/>
    </source>
</evidence>
<sequence length="188" mass="22059">METFCKGVAVDPKTLLGMTMNGQLLLALCPGAPLPAMTLTLTDLQRLQDRQGLQGRQCLQGNNQACPVAQNRHLRRENQGKDNRQHHLHRRRRRRRRHHRRQQRLHQHFRRHLKLARHLDYAAYYNHNDHTAYNTDLHVNCAAYNRCRHKRFSGAANDYGYSTNERNHVCAVNNAVHNAAHNDTERLW</sequence>
<feature type="compositionally biased region" description="Basic and acidic residues" evidence="1">
    <location>
        <begin position="76"/>
        <end position="85"/>
    </location>
</feature>
<comment type="caution">
    <text evidence="2">The sequence shown here is derived from an EMBL/GenBank/DDBJ whole genome shotgun (WGS) entry which is preliminary data.</text>
</comment>
<dbReference type="EMBL" id="JAQQWM010000009">
    <property type="protein sequence ID" value="KAK8046420.1"/>
    <property type="molecule type" value="Genomic_DNA"/>
</dbReference>
<reference evidence="2 3" key="1">
    <citation type="submission" date="2023-01" db="EMBL/GenBank/DDBJ databases">
        <title>Analysis of 21 Apiospora genomes using comparative genomics revels a genus with tremendous synthesis potential of carbohydrate active enzymes and secondary metabolites.</title>
        <authorList>
            <person name="Sorensen T."/>
        </authorList>
    </citation>
    <scope>NUCLEOTIDE SEQUENCE [LARGE SCALE GENOMIC DNA]</scope>
    <source>
        <strain evidence="2 3">CBS 83171</strain>
    </source>
</reference>
<evidence type="ECO:0000313" key="2">
    <source>
        <dbReference type="EMBL" id="KAK8046420.1"/>
    </source>
</evidence>